<dbReference type="STRING" id="40578.Xbed_03579"/>
<proteinExistence type="predicted"/>
<dbReference type="OrthoDB" id="6444357at2"/>
<protein>
    <recommendedName>
        <fullName evidence="3">Lipoprotein</fullName>
    </recommendedName>
</protein>
<dbReference type="PROSITE" id="PS51257">
    <property type="entry name" value="PROKAR_LIPOPROTEIN"/>
    <property type="match status" value="1"/>
</dbReference>
<evidence type="ECO:0000313" key="2">
    <source>
        <dbReference type="Proteomes" id="UP000194204"/>
    </source>
</evidence>
<gene>
    <name evidence="1" type="ORF">Xbed_03579</name>
</gene>
<name>A0A1Y2SCE6_9GAMM</name>
<accession>A0A1Y2SCE6</accession>
<evidence type="ECO:0008006" key="3">
    <source>
        <dbReference type="Google" id="ProtNLM"/>
    </source>
</evidence>
<comment type="caution">
    <text evidence="1">The sequence shown here is derived from an EMBL/GenBank/DDBJ whole genome shotgun (WGS) entry which is preliminary data.</text>
</comment>
<evidence type="ECO:0000313" key="1">
    <source>
        <dbReference type="EMBL" id="OTA15631.1"/>
    </source>
</evidence>
<keyword evidence="2" id="KW-1185">Reference proteome</keyword>
<dbReference type="Proteomes" id="UP000194204">
    <property type="component" value="Unassembled WGS sequence"/>
</dbReference>
<dbReference type="EMBL" id="MUBK01000054">
    <property type="protein sequence ID" value="OTA15631.1"/>
    <property type="molecule type" value="Genomic_DNA"/>
</dbReference>
<reference evidence="1 2" key="1">
    <citation type="submission" date="2017-01" db="EMBL/GenBank/DDBJ databases">
        <title>Deconstructing symbiosis and pathogenesis requirements using a combined genomic-metabolomic approach.</title>
        <authorList>
            <person name="Tobias N.J."/>
            <person name="Wolff H."/>
            <person name="Djahanschiri B."/>
            <person name="Ebersberger I."/>
            <person name="Bode H.B."/>
        </authorList>
    </citation>
    <scope>NUCLEOTIDE SEQUENCE [LARGE SCALE GENOMIC DNA]</scope>
    <source>
        <strain evidence="1 2">DSM 4764</strain>
    </source>
</reference>
<dbReference type="AlphaFoldDB" id="A0A1Y2SCE6"/>
<organism evidence="1 2">
    <name type="scientific">Xenorhabdus beddingii</name>
    <dbReference type="NCBI Taxonomy" id="40578"/>
    <lineage>
        <taxon>Bacteria</taxon>
        <taxon>Pseudomonadati</taxon>
        <taxon>Pseudomonadota</taxon>
        <taxon>Gammaproteobacteria</taxon>
        <taxon>Enterobacterales</taxon>
        <taxon>Morganellaceae</taxon>
        <taxon>Xenorhabdus</taxon>
    </lineage>
</organism>
<sequence>MYKYAFIFSVFFLTACGNKVSFLPEGDYLNDAQIGKPYYSVVDIHGGRVIKPNNSMIPDNLGLYIQQCELPEDIITEDTVSTKDFNCFIVKGIPIKAGNLKVNVSGAVYGNMFKSPTKFNKTYSIRIKE</sequence>
<dbReference type="RefSeq" id="WP_086114173.1">
    <property type="nucleotide sequence ID" value="NZ_CAWNHF010000161.1"/>
</dbReference>